<dbReference type="PANTHER" id="PTHR22901:SF0">
    <property type="entry name" value="SIALATE O-ACETYLESTERASE"/>
    <property type="match status" value="1"/>
</dbReference>
<dbReference type="Proteomes" id="UP000614460">
    <property type="component" value="Unassembled WGS sequence"/>
</dbReference>
<dbReference type="GO" id="GO:0005975">
    <property type="term" value="P:carbohydrate metabolic process"/>
    <property type="evidence" value="ECO:0007669"/>
    <property type="project" value="TreeGrafter"/>
</dbReference>
<reference evidence="4" key="2">
    <citation type="submission" date="2020-09" db="EMBL/GenBank/DDBJ databases">
        <authorList>
            <person name="Sun Q."/>
            <person name="Zhou Y."/>
        </authorList>
    </citation>
    <scope>NUCLEOTIDE SEQUENCE</scope>
    <source>
        <strain evidence="4">CGMCC 1.15966</strain>
    </source>
</reference>
<dbReference type="InterPro" id="IPR005181">
    <property type="entry name" value="SASA"/>
</dbReference>
<organism evidence="4 5">
    <name type="scientific">Sphingobacterium cellulitidis</name>
    <dbReference type="NCBI Taxonomy" id="1768011"/>
    <lineage>
        <taxon>Bacteria</taxon>
        <taxon>Pseudomonadati</taxon>
        <taxon>Bacteroidota</taxon>
        <taxon>Sphingobacteriia</taxon>
        <taxon>Sphingobacteriales</taxon>
        <taxon>Sphingobacteriaceae</taxon>
        <taxon>Sphingobacterium</taxon>
    </lineage>
</organism>
<sequence length="692" mass="79210">MRLSIKILFLFILSINFLFAQQKKKVACIGDSVTKGSNLAKGKTYPEQLQQLLGDGYEVRNFGRNGATLLEKGHNPYLKSEELEAALAFKPDMIVISLGLNDTDPRNWPNYQIDFQRDYNKLISLFENENPKVEVFVCEISPIFSGHPRFLSGTRDWYWDIKKEIEAVAVIHFHKLVDLYSPLAFRIDLFDDYLHPSEQGAEIIAKTIFDRIVPVRQKLSVHESIGSHMVLQRNQTNRIKGKANAGQTVFIEMKGGTTLSNADKEGEWAMDVDAMPAGGPYRMKIRTDQDSIILEDILFGDVFLASGQSNMAFPLKEANGSKELIKEASKHNNIRIFKNKVLKETNNEEWDEVTLKKVNDLEYFSGNWEKLTAENAANFSAIAFSFAEALEQEMKVPIGIIELAVGGSNTESWIPRRSLEEDPLLATYIHGWRKSDFIQDFCRNRAEVNLKKSKVKNQRHPYEPAYNFEAGYNKWKDTSLKGVLWYQGESNAHNVELHEHLFKTLIDSWRANYKPFLGKRERLPFYTVQLSSIDRPSWPKFRDSQRKLSNELKDVYMAISSDVGDSLDVHPREKLIIGNRLANLVLKHEFGKDNNADSPQPIYSYRKERQHEIRFSHAKQLRAVGSKEVIGFQAKDENGNLVDLRVVEIKGNSVILENPKGLTEIYYGYKPFSRANLVNEEGVPVSTFSIKR</sequence>
<evidence type="ECO:0000313" key="5">
    <source>
        <dbReference type="Proteomes" id="UP000614460"/>
    </source>
</evidence>
<dbReference type="GO" id="GO:0001681">
    <property type="term" value="F:sialate O-acetylesterase activity"/>
    <property type="evidence" value="ECO:0007669"/>
    <property type="project" value="InterPro"/>
</dbReference>
<dbReference type="PANTHER" id="PTHR22901">
    <property type="entry name" value="SIALATE O-ACETYLESTERASE"/>
    <property type="match status" value="1"/>
</dbReference>
<dbReference type="InterPro" id="IPR039329">
    <property type="entry name" value="SIAE"/>
</dbReference>
<dbReference type="SUPFAM" id="SSF52266">
    <property type="entry name" value="SGNH hydrolase"/>
    <property type="match status" value="2"/>
</dbReference>
<feature type="domain" description="Sialate O-acetylesterase" evidence="2">
    <location>
        <begin position="301"/>
        <end position="417"/>
    </location>
</feature>
<comment type="caution">
    <text evidence="4">The sequence shown here is derived from an EMBL/GenBank/DDBJ whole genome shotgun (WGS) entry which is preliminary data.</text>
</comment>
<keyword evidence="1" id="KW-0378">Hydrolase</keyword>
<dbReference type="InterPro" id="IPR036514">
    <property type="entry name" value="SGNH_hydro_sf"/>
</dbReference>
<dbReference type="Gene3D" id="3.40.50.1110">
    <property type="entry name" value="SGNH hydrolase"/>
    <property type="match status" value="2"/>
</dbReference>
<dbReference type="EMBL" id="BMKM01000005">
    <property type="protein sequence ID" value="GGE24343.1"/>
    <property type="molecule type" value="Genomic_DNA"/>
</dbReference>
<reference evidence="4" key="1">
    <citation type="journal article" date="2014" name="Int. J. Syst. Evol. Microbiol.">
        <title>Complete genome sequence of Corynebacterium casei LMG S-19264T (=DSM 44701T), isolated from a smear-ripened cheese.</title>
        <authorList>
            <consortium name="US DOE Joint Genome Institute (JGI-PGF)"/>
            <person name="Walter F."/>
            <person name="Albersmeier A."/>
            <person name="Kalinowski J."/>
            <person name="Ruckert C."/>
        </authorList>
    </citation>
    <scope>NUCLEOTIDE SEQUENCE</scope>
    <source>
        <strain evidence="4">CGMCC 1.15966</strain>
    </source>
</reference>
<feature type="domain" description="Sialate O-acetylesterase" evidence="2">
    <location>
        <begin position="477"/>
        <end position="585"/>
    </location>
</feature>
<name>A0A8H9KW20_9SPHI</name>
<dbReference type="Pfam" id="PF13472">
    <property type="entry name" value="Lipase_GDSL_2"/>
    <property type="match status" value="1"/>
</dbReference>
<evidence type="ECO:0000259" key="3">
    <source>
        <dbReference type="Pfam" id="PF13472"/>
    </source>
</evidence>
<protein>
    <submittedName>
        <fullName evidence="4">Sialate O-acetylesterase</fullName>
    </submittedName>
</protein>
<evidence type="ECO:0000313" key="4">
    <source>
        <dbReference type="EMBL" id="GGE24343.1"/>
    </source>
</evidence>
<proteinExistence type="predicted"/>
<keyword evidence="5" id="KW-1185">Reference proteome</keyword>
<dbReference type="InterPro" id="IPR013830">
    <property type="entry name" value="SGNH_hydro"/>
</dbReference>
<evidence type="ECO:0000256" key="1">
    <source>
        <dbReference type="ARBA" id="ARBA00022801"/>
    </source>
</evidence>
<dbReference type="RefSeq" id="WP_182499165.1">
    <property type="nucleotide sequence ID" value="NZ_BMKM01000005.1"/>
</dbReference>
<gene>
    <name evidence="4" type="ORF">GCM10011516_22530</name>
</gene>
<dbReference type="Pfam" id="PF03629">
    <property type="entry name" value="SASA"/>
    <property type="match status" value="2"/>
</dbReference>
<dbReference type="AlphaFoldDB" id="A0A8H9KW20"/>
<feature type="domain" description="SGNH hydrolase-type esterase" evidence="3">
    <location>
        <begin position="28"/>
        <end position="202"/>
    </location>
</feature>
<accession>A0A8H9KW20</accession>
<evidence type="ECO:0000259" key="2">
    <source>
        <dbReference type="Pfam" id="PF03629"/>
    </source>
</evidence>